<evidence type="ECO:0000313" key="2">
    <source>
        <dbReference type="Proteomes" id="UP000316092"/>
    </source>
</evidence>
<dbReference type="EMBL" id="VKDB01000036">
    <property type="protein sequence ID" value="TSA79819.1"/>
    <property type="molecule type" value="Genomic_DNA"/>
</dbReference>
<name>A0A553UHY0_9DEIO</name>
<dbReference type="OrthoDB" id="9946790at2"/>
<comment type="caution">
    <text evidence="1">The sequence shown here is derived from an EMBL/GenBank/DDBJ whole genome shotgun (WGS) entry which is preliminary data.</text>
</comment>
<organism evidence="1 2">
    <name type="scientific">Deinococcus detaillensis</name>
    <dbReference type="NCBI Taxonomy" id="2592048"/>
    <lineage>
        <taxon>Bacteria</taxon>
        <taxon>Thermotogati</taxon>
        <taxon>Deinococcota</taxon>
        <taxon>Deinococci</taxon>
        <taxon>Deinococcales</taxon>
        <taxon>Deinococcaceae</taxon>
        <taxon>Deinococcus</taxon>
    </lineage>
</organism>
<proteinExistence type="predicted"/>
<reference evidence="1 2" key="1">
    <citation type="submission" date="2019-07" db="EMBL/GenBank/DDBJ databases">
        <title>Deinococcus detaillus sp. nov., isolated from humus soil in Antarctica.</title>
        <authorList>
            <person name="Zhang K."/>
        </authorList>
    </citation>
    <scope>NUCLEOTIDE SEQUENCE [LARGE SCALE GENOMIC DNA]</scope>
    <source>
        <strain evidence="1 2">H1</strain>
    </source>
</reference>
<dbReference type="AlphaFoldDB" id="A0A553UHY0"/>
<sequence length="120" mass="12669">MTGIPGTPASIRQFAVILGKASGTIKAGDAFKVQSMDRREGRLGVDGEVAATVLYSVDIRGVLKTDWKAVGTQGTVTVLKISQQFVTLKIDNALLNNAADSSGRSQVLVSGTFSYVPEPR</sequence>
<keyword evidence="2" id="KW-1185">Reference proteome</keyword>
<gene>
    <name evidence="1" type="ORF">FNU79_17445</name>
</gene>
<dbReference type="RefSeq" id="WP_143722070.1">
    <property type="nucleotide sequence ID" value="NZ_VKDB01000036.1"/>
</dbReference>
<evidence type="ECO:0000313" key="1">
    <source>
        <dbReference type="EMBL" id="TSA79819.1"/>
    </source>
</evidence>
<dbReference type="Proteomes" id="UP000316092">
    <property type="component" value="Unassembled WGS sequence"/>
</dbReference>
<protein>
    <submittedName>
        <fullName evidence="1">Uncharacterized protein</fullName>
    </submittedName>
</protein>
<accession>A0A553UHY0</accession>